<evidence type="ECO:0000256" key="1">
    <source>
        <dbReference type="SAM" id="MobiDB-lite"/>
    </source>
</evidence>
<comment type="caution">
    <text evidence="2">The sequence shown here is derived from an EMBL/GenBank/DDBJ whole genome shotgun (WGS) entry which is preliminary data.</text>
</comment>
<feature type="compositionally biased region" description="Basic residues" evidence="1">
    <location>
        <begin position="271"/>
        <end position="290"/>
    </location>
</feature>
<keyword evidence="3" id="KW-1185">Reference proteome</keyword>
<dbReference type="Proteomes" id="UP000654075">
    <property type="component" value="Unassembled WGS sequence"/>
</dbReference>
<name>A0A813GJE7_POLGL</name>
<reference evidence="2" key="1">
    <citation type="submission" date="2021-02" db="EMBL/GenBank/DDBJ databases">
        <authorList>
            <person name="Dougan E. K."/>
            <person name="Rhodes N."/>
            <person name="Thang M."/>
            <person name="Chan C."/>
        </authorList>
    </citation>
    <scope>NUCLEOTIDE SEQUENCE</scope>
</reference>
<organism evidence="2 3">
    <name type="scientific">Polarella glacialis</name>
    <name type="common">Dinoflagellate</name>
    <dbReference type="NCBI Taxonomy" id="89957"/>
    <lineage>
        <taxon>Eukaryota</taxon>
        <taxon>Sar</taxon>
        <taxon>Alveolata</taxon>
        <taxon>Dinophyceae</taxon>
        <taxon>Suessiales</taxon>
        <taxon>Suessiaceae</taxon>
        <taxon>Polarella</taxon>
    </lineage>
</organism>
<evidence type="ECO:0000313" key="3">
    <source>
        <dbReference type="Proteomes" id="UP000654075"/>
    </source>
</evidence>
<gene>
    <name evidence="2" type="ORF">PGLA1383_LOCUS42134</name>
</gene>
<sequence>MGGQLKEIGFHLPLFESRRRGDGEEREEQSGLLGQPPLPSEASIAAARGAGCSGVSPAVVMPLALEAGDESARKETTFSDRELSLTTILQAVRDRDAPELSKESTPEERAADLIRGVAASICSTAGIDASGSSQRPSVEDVVQVVHLARAYGLRYPDGVAETGTGAKPPSCDRTAWLAHMCLAALSLLTGRRVGSCTARWQSARRALEAALLRALQQMPFGGFVDKKELLLLMPTLLEFYPILCEAGQPDLCTDLDLELEEQKAKAEPKAKAKAKAKGKVKAKAKAKRTAATKGKPTAASLQPEAPIREPVLTPAGLFVLPLGVEIHGMDGEQGSSSSQASFLACPGCPPRRTLAAALADRAQLQAAWRHGGSELFLVMLGQLQEEGPAAPG</sequence>
<feature type="region of interest" description="Disordered" evidence="1">
    <location>
        <begin position="266"/>
        <end position="300"/>
    </location>
</feature>
<accession>A0A813GJE7</accession>
<dbReference type="AlphaFoldDB" id="A0A813GJE7"/>
<evidence type="ECO:0000313" key="2">
    <source>
        <dbReference type="EMBL" id="CAE8625098.1"/>
    </source>
</evidence>
<proteinExistence type="predicted"/>
<feature type="region of interest" description="Disordered" evidence="1">
    <location>
        <begin position="1"/>
        <end position="40"/>
    </location>
</feature>
<protein>
    <submittedName>
        <fullName evidence="2">Uncharacterized protein</fullName>
    </submittedName>
</protein>
<dbReference type="EMBL" id="CAJNNV010028575">
    <property type="protein sequence ID" value="CAE8625098.1"/>
    <property type="molecule type" value="Genomic_DNA"/>
</dbReference>